<reference evidence="3 4" key="1">
    <citation type="submission" date="2019-02" db="EMBL/GenBank/DDBJ databases">
        <title>Deep-cultivation of Planctomycetes and their phenomic and genomic characterization uncovers novel biology.</title>
        <authorList>
            <person name="Wiegand S."/>
            <person name="Jogler M."/>
            <person name="Boedeker C."/>
            <person name="Pinto D."/>
            <person name="Vollmers J."/>
            <person name="Rivas-Marin E."/>
            <person name="Kohn T."/>
            <person name="Peeters S.H."/>
            <person name="Heuer A."/>
            <person name="Rast P."/>
            <person name="Oberbeckmann S."/>
            <person name="Bunk B."/>
            <person name="Jeske O."/>
            <person name="Meyerdierks A."/>
            <person name="Storesund J.E."/>
            <person name="Kallscheuer N."/>
            <person name="Luecker S."/>
            <person name="Lage O.M."/>
            <person name="Pohl T."/>
            <person name="Merkel B.J."/>
            <person name="Hornburger P."/>
            <person name="Mueller R.-W."/>
            <person name="Bruemmer F."/>
            <person name="Labrenz M."/>
            <person name="Spormann A.M."/>
            <person name="Op den Camp H."/>
            <person name="Overmann J."/>
            <person name="Amann R."/>
            <person name="Jetten M.S.M."/>
            <person name="Mascher T."/>
            <person name="Medema M.H."/>
            <person name="Devos D.P."/>
            <person name="Kaster A.-K."/>
            <person name="Ovreas L."/>
            <person name="Rohde M."/>
            <person name="Galperin M.Y."/>
            <person name="Jogler C."/>
        </authorList>
    </citation>
    <scope>NUCLEOTIDE SEQUENCE [LARGE SCALE GENOMIC DNA]</scope>
    <source>
        <strain evidence="3 4">Q31a</strain>
    </source>
</reference>
<dbReference type="CDD" id="cd15482">
    <property type="entry name" value="Sialidase_non-viral"/>
    <property type="match status" value="1"/>
</dbReference>
<dbReference type="EMBL" id="CP036298">
    <property type="protein sequence ID" value="QDV26018.1"/>
    <property type="molecule type" value="Genomic_DNA"/>
</dbReference>
<accession>A0A518GBQ4</accession>
<dbReference type="KEGG" id="ahel:Q31a_43880"/>
<evidence type="ECO:0000256" key="1">
    <source>
        <dbReference type="SAM" id="SignalP"/>
    </source>
</evidence>
<evidence type="ECO:0000313" key="4">
    <source>
        <dbReference type="Proteomes" id="UP000318017"/>
    </source>
</evidence>
<evidence type="ECO:0000259" key="2">
    <source>
        <dbReference type="Pfam" id="PF13088"/>
    </source>
</evidence>
<feature type="chain" id="PRO_5022136004" description="Sialidase domain-containing protein" evidence="1">
    <location>
        <begin position="23"/>
        <end position="370"/>
    </location>
</feature>
<feature type="domain" description="Sialidase" evidence="2">
    <location>
        <begin position="110"/>
        <end position="241"/>
    </location>
</feature>
<dbReference type="RefSeq" id="WP_145081856.1">
    <property type="nucleotide sequence ID" value="NZ_CP036298.1"/>
</dbReference>
<dbReference type="Pfam" id="PF13088">
    <property type="entry name" value="BNR_2"/>
    <property type="match status" value="1"/>
</dbReference>
<keyword evidence="1" id="KW-0732">Signal</keyword>
<proteinExistence type="predicted"/>
<dbReference type="AlphaFoldDB" id="A0A518GBQ4"/>
<dbReference type="Proteomes" id="UP000318017">
    <property type="component" value="Chromosome"/>
</dbReference>
<evidence type="ECO:0000313" key="3">
    <source>
        <dbReference type="EMBL" id="QDV26018.1"/>
    </source>
</evidence>
<keyword evidence="4" id="KW-1185">Reference proteome</keyword>
<protein>
    <recommendedName>
        <fullName evidence="2">Sialidase domain-containing protein</fullName>
    </recommendedName>
</protein>
<name>A0A518GBQ4_9BACT</name>
<dbReference type="InterPro" id="IPR036278">
    <property type="entry name" value="Sialidase_sf"/>
</dbReference>
<feature type="signal peptide" evidence="1">
    <location>
        <begin position="1"/>
        <end position="22"/>
    </location>
</feature>
<sequence length="370" mass="39586" precursor="true">MRFCLVVLLSILLSSIATSLRAADPVCVISSETVPGAQQPQVAVDSTGHIFVAFGANEDIYVCKSVDRGKTYASPIKVGHVIKLALGMRRGPRIVANEKSVVVTAIGHESGNLLAWRSEDGGDTWSGPVDVSDQPKVAREGLHGMAMGPDGLIFCTWLDLRNDRTQIYGARSQDGGKTWSKNRRIYASPSGTVCECCHPSVAISDDGTIYVMWRNALDGNRDMYLAKSEDSGQTFGLADKLGVGSWKLNACPMDGGDLAVAEDGSTLTVWRRNQQIFATDVGGRMRERLLGSGEQPSVAANVNGHYLVWVNRRGGDLLLSTPNSNTPVRLAEPAADPMIAASRSINGPVVLVWESGKKPDASIMASVVSD</sequence>
<organism evidence="3 4">
    <name type="scientific">Aureliella helgolandensis</name>
    <dbReference type="NCBI Taxonomy" id="2527968"/>
    <lineage>
        <taxon>Bacteria</taxon>
        <taxon>Pseudomonadati</taxon>
        <taxon>Planctomycetota</taxon>
        <taxon>Planctomycetia</taxon>
        <taxon>Pirellulales</taxon>
        <taxon>Pirellulaceae</taxon>
        <taxon>Aureliella</taxon>
    </lineage>
</organism>
<dbReference type="OrthoDB" id="239169at2"/>
<dbReference type="SUPFAM" id="SSF50939">
    <property type="entry name" value="Sialidases"/>
    <property type="match status" value="1"/>
</dbReference>
<dbReference type="InterPro" id="IPR011040">
    <property type="entry name" value="Sialidase"/>
</dbReference>
<dbReference type="Gene3D" id="2.120.10.10">
    <property type="match status" value="1"/>
</dbReference>
<gene>
    <name evidence="3" type="ORF">Q31a_43880</name>
</gene>